<dbReference type="SUPFAM" id="SSF54862">
    <property type="entry name" value="4Fe-4S ferredoxins"/>
    <property type="match status" value="1"/>
</dbReference>
<dbReference type="KEGG" id="dti:Desti_0170"/>
<dbReference type="InterPro" id="IPR050572">
    <property type="entry name" value="Fe-S_Ferredoxin"/>
</dbReference>
<feature type="domain" description="4Fe-4S ferredoxin-type" evidence="6">
    <location>
        <begin position="330"/>
        <end position="357"/>
    </location>
</feature>
<evidence type="ECO:0000256" key="2">
    <source>
        <dbReference type="ARBA" id="ARBA00022723"/>
    </source>
</evidence>
<evidence type="ECO:0000256" key="1">
    <source>
        <dbReference type="ARBA" id="ARBA00022485"/>
    </source>
</evidence>
<dbReference type="GO" id="GO:0051539">
    <property type="term" value="F:4 iron, 4 sulfur cluster binding"/>
    <property type="evidence" value="ECO:0007669"/>
    <property type="project" value="UniProtKB-KW"/>
</dbReference>
<keyword evidence="8" id="KW-1185">Reference proteome</keyword>
<dbReference type="PANTHER" id="PTHR43687:SF1">
    <property type="entry name" value="FERREDOXIN III"/>
    <property type="match status" value="1"/>
</dbReference>
<evidence type="ECO:0000313" key="7">
    <source>
        <dbReference type="EMBL" id="AFM22916.1"/>
    </source>
</evidence>
<keyword evidence="3" id="KW-0560">Oxidoreductase</keyword>
<dbReference type="AlphaFoldDB" id="I4C025"/>
<keyword evidence="1" id="KW-0004">4Fe-4S</keyword>
<keyword evidence="2" id="KW-0479">Metal-binding</keyword>
<evidence type="ECO:0000259" key="6">
    <source>
        <dbReference type="PROSITE" id="PS51379"/>
    </source>
</evidence>
<dbReference type="RefSeq" id="WP_014808075.1">
    <property type="nucleotide sequence ID" value="NC_018025.1"/>
</dbReference>
<dbReference type="STRING" id="706587.Desti_0170"/>
<reference evidence="8" key="1">
    <citation type="submission" date="2012-06" db="EMBL/GenBank/DDBJ databases">
        <title>Complete sequence of chromosome of Desulfomonile tiedjei DSM 6799.</title>
        <authorList>
            <person name="Lucas S."/>
            <person name="Copeland A."/>
            <person name="Lapidus A."/>
            <person name="Glavina del Rio T."/>
            <person name="Dalin E."/>
            <person name="Tice H."/>
            <person name="Bruce D."/>
            <person name="Goodwin L."/>
            <person name="Pitluck S."/>
            <person name="Peters L."/>
            <person name="Ovchinnikova G."/>
            <person name="Zeytun A."/>
            <person name="Lu M."/>
            <person name="Kyrpides N."/>
            <person name="Mavromatis K."/>
            <person name="Ivanova N."/>
            <person name="Brettin T."/>
            <person name="Detter J.C."/>
            <person name="Han C."/>
            <person name="Larimer F."/>
            <person name="Land M."/>
            <person name="Hauser L."/>
            <person name="Markowitz V."/>
            <person name="Cheng J.-F."/>
            <person name="Hugenholtz P."/>
            <person name="Woyke T."/>
            <person name="Wu D."/>
            <person name="Spring S."/>
            <person name="Schroeder M."/>
            <person name="Brambilla E."/>
            <person name="Klenk H.-P."/>
            <person name="Eisen J.A."/>
        </authorList>
    </citation>
    <scope>NUCLEOTIDE SEQUENCE [LARGE SCALE GENOMIC DNA]</scope>
    <source>
        <strain evidence="8">ATCC 49306 / DSM 6799 / DCB-1</strain>
    </source>
</reference>
<evidence type="ECO:0000256" key="4">
    <source>
        <dbReference type="ARBA" id="ARBA00023004"/>
    </source>
</evidence>
<protein>
    <submittedName>
        <fullName evidence="7">Methyl-viologen-reducing hydrogenase, delta subunit</fullName>
    </submittedName>
</protein>
<accession>I4C025</accession>
<dbReference type="InterPro" id="IPR003813">
    <property type="entry name" value="MvhD/FlpD"/>
</dbReference>
<dbReference type="Pfam" id="PF02662">
    <property type="entry name" value="FlpD"/>
    <property type="match status" value="1"/>
</dbReference>
<dbReference type="Proteomes" id="UP000006055">
    <property type="component" value="Chromosome"/>
</dbReference>
<dbReference type="eggNOG" id="COG1148">
    <property type="taxonomic scope" value="Bacteria"/>
</dbReference>
<keyword evidence="5" id="KW-0411">Iron-sulfur</keyword>
<name>I4C025_DESTA</name>
<dbReference type="EMBL" id="CP003360">
    <property type="protein sequence ID" value="AFM22916.1"/>
    <property type="molecule type" value="Genomic_DNA"/>
</dbReference>
<dbReference type="PANTHER" id="PTHR43687">
    <property type="entry name" value="ADENYLYLSULFATE REDUCTASE, BETA SUBUNIT"/>
    <property type="match status" value="1"/>
</dbReference>
<dbReference type="PROSITE" id="PS51379">
    <property type="entry name" value="4FE4S_FER_2"/>
    <property type="match status" value="2"/>
</dbReference>
<dbReference type="InterPro" id="IPR017896">
    <property type="entry name" value="4Fe4S_Fe-S-bd"/>
</dbReference>
<dbReference type="OrthoDB" id="1721611at2"/>
<dbReference type="GO" id="GO:0046872">
    <property type="term" value="F:metal ion binding"/>
    <property type="evidence" value="ECO:0007669"/>
    <property type="project" value="UniProtKB-KW"/>
</dbReference>
<dbReference type="Gene3D" id="3.30.70.20">
    <property type="match status" value="1"/>
</dbReference>
<evidence type="ECO:0000256" key="5">
    <source>
        <dbReference type="ARBA" id="ARBA00023014"/>
    </source>
</evidence>
<keyword evidence="4" id="KW-0408">Iron</keyword>
<dbReference type="GO" id="GO:0016491">
    <property type="term" value="F:oxidoreductase activity"/>
    <property type="evidence" value="ECO:0007669"/>
    <property type="project" value="UniProtKB-KW"/>
</dbReference>
<dbReference type="eggNOG" id="COG1908">
    <property type="taxonomic scope" value="Bacteria"/>
</dbReference>
<dbReference type="Pfam" id="PF00037">
    <property type="entry name" value="Fer4"/>
    <property type="match status" value="2"/>
</dbReference>
<sequence length="520" mass="55833">MNERGTNSVFLTANPPGPREFNRVLVLGGGQEGSRLAHRLGEDQFNVVLIGGVDEKPLPNVSILRDAILERVTGFAGDFHVTLRTPSGRLTERVGAIIAAQPSQIKPKFDLYGIRPDERTLSLSQVEAALANSSLSVTPEGNWFHAAFLVGLKNESELPVFERVFAAIEKLQQNGQVQCYVFTRNLKVAAQGLERRYRETRERGTIFFKFDDAGPCFECSQDSTRILFKEPLLGSDMELTPDLLVVDELYLPPADMEALWAAVPSSPLFRPYLQPDSPRFSAVETPKTGIFAIGAARGVHDPLFVEADIESAVFGVKKLAKIDPTETIPEVAFVDPDKCAICLTCVRLCPHGAIGFSDRAFVDTISCVGCGICAAACPMSAITLGSSAAEQTNTRNNGKIVVFLCSHSGAEAWEASENSLGNSVLPVPVPCAGTVDESRILMAFEQGARGIIVAGCFKGNCASVYGSSLAEQKVAQVKSIISNAGFNPEIVAFLPLAANTPKTLQTAVKDMEVILGGPSL</sequence>
<feature type="domain" description="4Fe-4S ferredoxin-type" evidence="6">
    <location>
        <begin position="358"/>
        <end position="387"/>
    </location>
</feature>
<organism evidence="7 8">
    <name type="scientific">Desulfomonile tiedjei (strain ATCC 49306 / DSM 6799 / DCB-1)</name>
    <dbReference type="NCBI Taxonomy" id="706587"/>
    <lineage>
        <taxon>Bacteria</taxon>
        <taxon>Pseudomonadati</taxon>
        <taxon>Thermodesulfobacteriota</taxon>
        <taxon>Desulfomonilia</taxon>
        <taxon>Desulfomonilales</taxon>
        <taxon>Desulfomonilaceae</taxon>
        <taxon>Desulfomonile</taxon>
    </lineage>
</organism>
<dbReference type="HOGENOM" id="CLU_023616_0_0_7"/>
<evidence type="ECO:0000313" key="8">
    <source>
        <dbReference type="Proteomes" id="UP000006055"/>
    </source>
</evidence>
<dbReference type="InterPro" id="IPR017900">
    <property type="entry name" value="4Fe4S_Fe_S_CS"/>
</dbReference>
<proteinExistence type="predicted"/>
<dbReference type="PROSITE" id="PS00198">
    <property type="entry name" value="4FE4S_FER_1"/>
    <property type="match status" value="1"/>
</dbReference>
<gene>
    <name evidence="7" type="ordered locus">Desti_0170</name>
</gene>
<evidence type="ECO:0000256" key="3">
    <source>
        <dbReference type="ARBA" id="ARBA00023002"/>
    </source>
</evidence>